<dbReference type="InterPro" id="IPR032033">
    <property type="entry name" value="Cytochrome_P460"/>
</dbReference>
<protein>
    <submittedName>
        <fullName evidence="3">Cytochrome P460</fullName>
    </submittedName>
</protein>
<proteinExistence type="predicted"/>
<dbReference type="Pfam" id="PF16694">
    <property type="entry name" value="Cytochrome_P460"/>
    <property type="match status" value="1"/>
</dbReference>
<accession>A0A1H5T0H9</accession>
<dbReference type="CDD" id="cd20751">
    <property type="entry name" value="cyt_P460_Ne-like"/>
    <property type="match status" value="1"/>
</dbReference>
<keyword evidence="1" id="KW-0732">Signal</keyword>
<dbReference type="Proteomes" id="UP000236728">
    <property type="component" value="Unassembled WGS sequence"/>
</dbReference>
<dbReference type="Gene3D" id="3.50.70.20">
    <property type="entry name" value="Cytochrome P460"/>
    <property type="match status" value="1"/>
</dbReference>
<sequence>MLKALATCSGLLLAGGLTFLNPAASPAPFPNAPAYSAKGALLTPKNYREWQYLTTGVDMSYASTTEPQNHIFDNVFVNPESYAEFKRTGTWPDKTTFILEVRGADSPVSINKRGHTQSAQVRGLEIHVKDKGEWSFYEGAAGKDEAELLPKTAACYSCHESHGAVATTFVQFYPTLLPIATEKKTLSPEYLKESAEAKP</sequence>
<evidence type="ECO:0000313" key="4">
    <source>
        <dbReference type="Proteomes" id="UP000236728"/>
    </source>
</evidence>
<dbReference type="InterPro" id="IPR038142">
    <property type="entry name" value="Cytochrome_P460_sp"/>
</dbReference>
<evidence type="ECO:0000259" key="2">
    <source>
        <dbReference type="Pfam" id="PF16694"/>
    </source>
</evidence>
<organism evidence="3 4">
    <name type="scientific">Bryocella elongata</name>
    <dbReference type="NCBI Taxonomy" id="863522"/>
    <lineage>
        <taxon>Bacteria</taxon>
        <taxon>Pseudomonadati</taxon>
        <taxon>Acidobacteriota</taxon>
        <taxon>Terriglobia</taxon>
        <taxon>Terriglobales</taxon>
        <taxon>Acidobacteriaceae</taxon>
        <taxon>Bryocella</taxon>
    </lineage>
</organism>
<gene>
    <name evidence="3" type="ORF">SAMN05421819_0426</name>
</gene>
<dbReference type="RefSeq" id="WP_103931364.1">
    <property type="nucleotide sequence ID" value="NZ_FNVA01000001.1"/>
</dbReference>
<dbReference type="AlphaFoldDB" id="A0A1H5T0H9"/>
<feature type="signal peptide" evidence="1">
    <location>
        <begin position="1"/>
        <end position="23"/>
    </location>
</feature>
<keyword evidence="4" id="KW-1185">Reference proteome</keyword>
<dbReference type="OrthoDB" id="511546at2"/>
<feature type="domain" description="Cytochrome P460" evidence="2">
    <location>
        <begin position="44"/>
        <end position="169"/>
    </location>
</feature>
<name>A0A1H5T0H9_9BACT</name>
<feature type="chain" id="PRO_5009284488" evidence="1">
    <location>
        <begin position="24"/>
        <end position="199"/>
    </location>
</feature>
<dbReference type="EMBL" id="FNVA01000001">
    <property type="protein sequence ID" value="SEF56275.1"/>
    <property type="molecule type" value="Genomic_DNA"/>
</dbReference>
<evidence type="ECO:0000313" key="3">
    <source>
        <dbReference type="EMBL" id="SEF56275.1"/>
    </source>
</evidence>
<evidence type="ECO:0000256" key="1">
    <source>
        <dbReference type="SAM" id="SignalP"/>
    </source>
</evidence>
<reference evidence="3 4" key="1">
    <citation type="submission" date="2016-10" db="EMBL/GenBank/DDBJ databases">
        <authorList>
            <person name="de Groot N.N."/>
        </authorList>
    </citation>
    <scope>NUCLEOTIDE SEQUENCE [LARGE SCALE GENOMIC DNA]</scope>
    <source>
        <strain evidence="3 4">DSM 22489</strain>
    </source>
</reference>